<evidence type="ECO:0000313" key="5">
    <source>
        <dbReference type="Proteomes" id="UP000753908"/>
    </source>
</evidence>
<keyword evidence="1" id="KW-0560">Oxidoreductase</keyword>
<dbReference type="EMBL" id="JAHHIF010000026">
    <property type="protein sequence ID" value="MBW4546518.1"/>
    <property type="molecule type" value="Genomic_DNA"/>
</dbReference>
<dbReference type="AlphaFoldDB" id="A0A951PPH5"/>
<dbReference type="GO" id="GO:0016705">
    <property type="term" value="F:oxidoreductase activity, acting on paired donors, with incorporation or reduction of molecular oxygen"/>
    <property type="evidence" value="ECO:0007669"/>
    <property type="project" value="InterPro"/>
</dbReference>
<accession>A0A951PPH5</accession>
<gene>
    <name evidence="4" type="ORF">KME25_19030</name>
</gene>
<evidence type="ECO:0000256" key="1">
    <source>
        <dbReference type="ARBA" id="ARBA00023002"/>
    </source>
</evidence>
<dbReference type="PANTHER" id="PTHR30137">
    <property type="entry name" value="LUCIFERASE-LIKE MONOOXYGENASE"/>
    <property type="match status" value="1"/>
</dbReference>
<evidence type="ECO:0000313" key="4">
    <source>
        <dbReference type="EMBL" id="MBW4546518.1"/>
    </source>
</evidence>
<feature type="domain" description="Luciferase-like" evidence="3">
    <location>
        <begin position="1"/>
        <end position="313"/>
    </location>
</feature>
<dbReference type="Pfam" id="PF00296">
    <property type="entry name" value="Bac_luciferase"/>
    <property type="match status" value="1"/>
</dbReference>
<sequence>MEFGLQFFPDVAPNQKSGQQYFNEALHLVSLCDELGYTNVRIVEHYFHPYGGYSPNPIVFLTAASQRTRNARLITGAVLPAFNHSLKLAGEIGMLDAISNGRLEVGFARAFLPHEFVRFGVSLSESRARFEEGVEQVRRLLEEEDVTMEGQFHSFKNVTSLPRPTQKSRPPFWIAALATPESFVAAGKKGYGLMAIPLAGGKMAELIGLYRDAWKSAGHPGQGRVMLAFHMFCSLSNAEAVAIARQPLNDYLESLVDAASDWTSGSSSADYPGYDKIIAGLKEETFESQVAKGAAWVGTPKDIREAIADYHQQVGGFEIASLQVNFNTLPVEAAESSIRLFSREVMPYFTNQVKAASALASVV</sequence>
<dbReference type="PANTHER" id="PTHR30137:SF8">
    <property type="entry name" value="BLR5498 PROTEIN"/>
    <property type="match status" value="1"/>
</dbReference>
<dbReference type="InterPro" id="IPR050766">
    <property type="entry name" value="Bact_Lucif_Oxidored"/>
</dbReference>
<dbReference type="GO" id="GO:0004497">
    <property type="term" value="F:monooxygenase activity"/>
    <property type="evidence" value="ECO:0007669"/>
    <property type="project" value="UniProtKB-KW"/>
</dbReference>
<dbReference type="InterPro" id="IPR036661">
    <property type="entry name" value="Luciferase-like_sf"/>
</dbReference>
<proteinExistence type="predicted"/>
<name>A0A951PPH5_9CYAN</name>
<evidence type="ECO:0000259" key="3">
    <source>
        <dbReference type="Pfam" id="PF00296"/>
    </source>
</evidence>
<dbReference type="SUPFAM" id="SSF51679">
    <property type="entry name" value="Bacterial luciferase-like"/>
    <property type="match status" value="1"/>
</dbReference>
<evidence type="ECO:0000256" key="2">
    <source>
        <dbReference type="ARBA" id="ARBA00023033"/>
    </source>
</evidence>
<dbReference type="InterPro" id="IPR011251">
    <property type="entry name" value="Luciferase-like_dom"/>
</dbReference>
<reference evidence="4" key="2">
    <citation type="journal article" date="2022" name="Microbiol. Resour. Announc.">
        <title>Metagenome Sequencing to Explore Phylogenomics of Terrestrial Cyanobacteria.</title>
        <authorList>
            <person name="Ward R.D."/>
            <person name="Stajich J.E."/>
            <person name="Johansen J.R."/>
            <person name="Huntemann M."/>
            <person name="Clum A."/>
            <person name="Foster B."/>
            <person name="Foster B."/>
            <person name="Roux S."/>
            <person name="Palaniappan K."/>
            <person name="Varghese N."/>
            <person name="Mukherjee S."/>
            <person name="Reddy T.B.K."/>
            <person name="Daum C."/>
            <person name="Copeland A."/>
            <person name="Chen I.A."/>
            <person name="Ivanova N.N."/>
            <person name="Kyrpides N.C."/>
            <person name="Shapiro N."/>
            <person name="Eloe-Fadrosh E.A."/>
            <person name="Pietrasiak N."/>
        </authorList>
    </citation>
    <scope>NUCLEOTIDE SEQUENCE</scope>
    <source>
        <strain evidence="4">CPER-KK1</strain>
    </source>
</reference>
<organism evidence="4 5">
    <name type="scientific">Symplocastrum torsivum CPER-KK1</name>
    <dbReference type="NCBI Taxonomy" id="450513"/>
    <lineage>
        <taxon>Bacteria</taxon>
        <taxon>Bacillati</taxon>
        <taxon>Cyanobacteriota</taxon>
        <taxon>Cyanophyceae</taxon>
        <taxon>Oscillatoriophycideae</taxon>
        <taxon>Oscillatoriales</taxon>
        <taxon>Microcoleaceae</taxon>
        <taxon>Symplocastrum</taxon>
    </lineage>
</organism>
<dbReference type="Proteomes" id="UP000753908">
    <property type="component" value="Unassembled WGS sequence"/>
</dbReference>
<reference evidence="4" key="1">
    <citation type="submission" date="2021-05" db="EMBL/GenBank/DDBJ databases">
        <authorList>
            <person name="Pietrasiak N."/>
            <person name="Ward R."/>
            <person name="Stajich J.E."/>
            <person name="Kurbessoian T."/>
        </authorList>
    </citation>
    <scope>NUCLEOTIDE SEQUENCE</scope>
    <source>
        <strain evidence="4">CPER-KK1</strain>
    </source>
</reference>
<comment type="caution">
    <text evidence="4">The sequence shown here is derived from an EMBL/GenBank/DDBJ whole genome shotgun (WGS) entry which is preliminary data.</text>
</comment>
<protein>
    <submittedName>
        <fullName evidence="4">LLM class flavin-dependent oxidoreductase</fullName>
    </submittedName>
</protein>
<keyword evidence="2" id="KW-0503">Monooxygenase</keyword>
<dbReference type="GO" id="GO:0005829">
    <property type="term" value="C:cytosol"/>
    <property type="evidence" value="ECO:0007669"/>
    <property type="project" value="TreeGrafter"/>
</dbReference>
<dbReference type="Gene3D" id="3.20.20.30">
    <property type="entry name" value="Luciferase-like domain"/>
    <property type="match status" value="1"/>
</dbReference>